<accession>A0ABS9HPV3</accession>
<protein>
    <submittedName>
        <fullName evidence="2">Uncharacterized protein</fullName>
    </submittedName>
</protein>
<dbReference type="RefSeq" id="WP_237053323.1">
    <property type="nucleotide sequence ID" value="NZ_JAKJPO010000001.1"/>
</dbReference>
<keyword evidence="1" id="KW-0472">Membrane</keyword>
<dbReference type="EMBL" id="JAKJPO010000001">
    <property type="protein sequence ID" value="MCF7220975.1"/>
    <property type="molecule type" value="Genomic_DNA"/>
</dbReference>
<sequence length="65" mass="6901">MLIEALKDFAFAHLVPLVVTAFVLIAAFAAAFTFYPLAVPVLFKVVLMIAVATAVCAILSRCSLS</sequence>
<reference evidence="3" key="1">
    <citation type="submission" date="2022-01" db="EMBL/GenBank/DDBJ databases">
        <title>Lysobacter chinensis sp. nov., a bacterium isolated from cow dung compost.</title>
        <authorList>
            <person name="Zhou L.Y."/>
        </authorList>
    </citation>
    <scope>NUCLEOTIDE SEQUENCE [LARGE SCALE GENOMIC DNA]</scope>
    <source>
        <strain evidence="3">TLK-CK17</strain>
    </source>
</reference>
<keyword evidence="1" id="KW-1133">Transmembrane helix</keyword>
<name>A0ABS9HPV3_9GAMM</name>
<evidence type="ECO:0000313" key="3">
    <source>
        <dbReference type="Proteomes" id="UP001430796"/>
    </source>
</evidence>
<evidence type="ECO:0000313" key="2">
    <source>
        <dbReference type="EMBL" id="MCF7220975.1"/>
    </source>
</evidence>
<comment type="caution">
    <text evidence="2">The sequence shown here is derived from an EMBL/GenBank/DDBJ whole genome shotgun (WGS) entry which is preliminary data.</text>
</comment>
<gene>
    <name evidence="2" type="ORF">L3V18_04125</name>
</gene>
<feature type="transmembrane region" description="Helical" evidence="1">
    <location>
        <begin position="12"/>
        <end position="35"/>
    </location>
</feature>
<dbReference type="Proteomes" id="UP001430796">
    <property type="component" value="Unassembled WGS sequence"/>
</dbReference>
<proteinExistence type="predicted"/>
<keyword evidence="3" id="KW-1185">Reference proteome</keyword>
<reference evidence="2 3" key="3">
    <citation type="submission" date="2022-01" db="EMBL/GenBank/DDBJ databases">
        <authorList>
            <person name="Zhou L.Y."/>
        </authorList>
    </citation>
    <scope>NUCLEOTIDE SEQUENCE [LARGE SCALE GENOMIC DNA]</scope>
    <source>
        <strain evidence="2 3">TLK-CK17</strain>
    </source>
</reference>
<reference evidence="2 3" key="2">
    <citation type="submission" date="2022-01" db="EMBL/GenBank/DDBJ databases">
        <title>Lysobacter chinensis sp. nov., a bacterium isolated from cow dung compost.</title>
        <authorList>
            <person name="Liu Y."/>
        </authorList>
    </citation>
    <scope>NUCLEOTIDE SEQUENCE [LARGE SCALE GENOMIC DNA]</scope>
    <source>
        <strain evidence="2 3">TLK-CK17</strain>
    </source>
</reference>
<feature type="transmembrane region" description="Helical" evidence="1">
    <location>
        <begin position="41"/>
        <end position="60"/>
    </location>
</feature>
<evidence type="ECO:0000256" key="1">
    <source>
        <dbReference type="SAM" id="Phobius"/>
    </source>
</evidence>
<organism evidence="2 3">
    <name type="scientific">Marilutibacter chinensis</name>
    <dbReference type="NCBI Taxonomy" id="2912247"/>
    <lineage>
        <taxon>Bacteria</taxon>
        <taxon>Pseudomonadati</taxon>
        <taxon>Pseudomonadota</taxon>
        <taxon>Gammaproteobacteria</taxon>
        <taxon>Lysobacterales</taxon>
        <taxon>Lysobacteraceae</taxon>
        <taxon>Marilutibacter</taxon>
    </lineage>
</organism>
<keyword evidence="1" id="KW-0812">Transmembrane</keyword>